<dbReference type="GO" id="GO:0141197">
    <property type="term" value="F:4-hydroxy-3-methylbut-2-enyl-diphosphate synthase activity (flavodoxin)"/>
    <property type="evidence" value="ECO:0007669"/>
    <property type="project" value="UniProtKB-EC"/>
</dbReference>
<dbReference type="NCBIfam" id="TIGR00612">
    <property type="entry name" value="ispG_gcpE"/>
    <property type="match status" value="1"/>
</dbReference>
<gene>
    <name evidence="7" type="primary">ispG</name>
    <name evidence="10" type="ORF">COV74_07495</name>
</gene>
<comment type="caution">
    <text evidence="10">The sequence shown here is derived from an EMBL/GenBank/DDBJ whole genome shotgun (WGS) entry which is preliminary data.</text>
</comment>
<keyword evidence="5 7" id="KW-0411">Iron-sulfur</keyword>
<accession>A0A2H0LPX6</accession>
<dbReference type="PANTHER" id="PTHR30454:SF0">
    <property type="entry name" value="4-HYDROXY-3-METHYLBUT-2-EN-1-YL DIPHOSPHATE SYNTHASE (FERREDOXIN), CHLOROPLASTIC"/>
    <property type="match status" value="1"/>
</dbReference>
<dbReference type="FunFam" id="3.20.20.20:FF:000001">
    <property type="entry name" value="4-hydroxy-3-methylbut-2-en-1-yl diphosphate synthase (flavodoxin)"/>
    <property type="match status" value="1"/>
</dbReference>
<dbReference type="HAMAP" id="MF_00159">
    <property type="entry name" value="IspG"/>
    <property type="match status" value="1"/>
</dbReference>
<dbReference type="Proteomes" id="UP000230859">
    <property type="component" value="Unassembled WGS sequence"/>
</dbReference>
<dbReference type="GO" id="GO:0019288">
    <property type="term" value="P:isopentenyl diphosphate biosynthetic process, methylerythritol 4-phosphate pathway"/>
    <property type="evidence" value="ECO:0007669"/>
    <property type="project" value="UniProtKB-UniRule"/>
</dbReference>
<evidence type="ECO:0000259" key="9">
    <source>
        <dbReference type="Pfam" id="PF26540"/>
    </source>
</evidence>
<evidence type="ECO:0000256" key="2">
    <source>
        <dbReference type="ARBA" id="ARBA00022723"/>
    </source>
</evidence>
<evidence type="ECO:0000256" key="6">
    <source>
        <dbReference type="ARBA" id="ARBA00023229"/>
    </source>
</evidence>
<dbReference type="InterPro" id="IPR016425">
    <property type="entry name" value="IspG_bac"/>
</dbReference>
<feature type="binding site" evidence="7">
    <location>
        <position position="269"/>
    </location>
    <ligand>
        <name>[4Fe-4S] cluster</name>
        <dbReference type="ChEBI" id="CHEBI:49883"/>
    </ligand>
</feature>
<evidence type="ECO:0000313" key="11">
    <source>
        <dbReference type="Proteomes" id="UP000230859"/>
    </source>
</evidence>
<dbReference type="PANTHER" id="PTHR30454">
    <property type="entry name" value="4-HYDROXY-3-METHYLBUT-2-EN-1-YL DIPHOSPHATE SYNTHASE"/>
    <property type="match status" value="1"/>
</dbReference>
<organism evidence="10 11">
    <name type="scientific">Candidatus Abzuiibacterium crystallinum</name>
    <dbReference type="NCBI Taxonomy" id="1974748"/>
    <lineage>
        <taxon>Bacteria</taxon>
        <taxon>Pseudomonadati</taxon>
        <taxon>Candidatus Omnitrophota</taxon>
        <taxon>Candidatus Abzuiibacterium</taxon>
    </lineage>
</organism>
<comment type="similarity">
    <text evidence="7">Belongs to the IspG family.</text>
</comment>
<dbReference type="GO" id="GO:0046429">
    <property type="term" value="F:4-hydroxy-3-methylbut-2-en-1-yl diphosphate synthase activity (ferredoxin)"/>
    <property type="evidence" value="ECO:0007669"/>
    <property type="project" value="UniProtKB-UniRule"/>
</dbReference>
<dbReference type="InterPro" id="IPR058578">
    <property type="entry name" value="IspG_TIM"/>
</dbReference>
<evidence type="ECO:0000259" key="8">
    <source>
        <dbReference type="Pfam" id="PF04551"/>
    </source>
</evidence>
<dbReference type="NCBIfam" id="NF001540">
    <property type="entry name" value="PRK00366.1"/>
    <property type="match status" value="1"/>
</dbReference>
<keyword evidence="2 7" id="KW-0479">Metal-binding</keyword>
<comment type="cofactor">
    <cofactor evidence="7">
        <name>[4Fe-4S] cluster</name>
        <dbReference type="ChEBI" id="CHEBI:49883"/>
    </cofactor>
    <text evidence="7">Binds 1 [4Fe-4S] cluster.</text>
</comment>
<dbReference type="GO" id="GO:0016114">
    <property type="term" value="P:terpenoid biosynthetic process"/>
    <property type="evidence" value="ECO:0007669"/>
    <property type="project" value="InterPro"/>
</dbReference>
<comment type="function">
    <text evidence="7">Converts 2C-methyl-D-erythritol 2,4-cyclodiphosphate (ME-2,4cPP) into 1-hydroxy-2-methyl-2-(E)-butenyl 4-diphosphate.</text>
</comment>
<dbReference type="Gene3D" id="3.20.20.20">
    <property type="entry name" value="Dihydropteroate synthase-like"/>
    <property type="match status" value="1"/>
</dbReference>
<dbReference type="InterPro" id="IPR004588">
    <property type="entry name" value="IspG_bac-typ"/>
</dbReference>
<dbReference type="Pfam" id="PF26540">
    <property type="entry name" value="GcpE_C"/>
    <property type="match status" value="1"/>
</dbReference>
<evidence type="ECO:0000256" key="3">
    <source>
        <dbReference type="ARBA" id="ARBA00023002"/>
    </source>
</evidence>
<sequence>MTERRKSRQVKIGPLTLGGDAPVRIQSMTTTHTRDVDATVKQINELAEVGCEMVRVACPTEEDARALGKIKKRISVPLIADIHFNYKYALIALDEGVDKLRLNPGNIGSRDRVEEVVKKAKARGGSVPIRIGVNGGSLEKDLMEKYGPTPQAIVESALRHIRILEELDFSDIIVSLKASDVSTMIESYRLAAKAFDYPLHLGVTEAGTLLRGSVYNAIGVGSLLYDGIGDTVRISLTAESVEEVKVAKFILEAVGLRKFGPRVIACPSCGRAEVDVFKLAGEVETRAMKLKDPMTISVLGCVVNGPGEAHESDFGITGGKDKGMIYRDGKQERVVSEEKLVDELFKDIKKAKKNNQTPDTRNQSPVT</sequence>
<comment type="catalytic activity">
    <reaction evidence="7">
        <text>(2E)-4-hydroxy-3-methylbut-2-enyl diphosphate + oxidized [flavodoxin] + H2O + 2 H(+) = 2-C-methyl-D-erythritol 2,4-cyclic diphosphate + reduced [flavodoxin]</text>
        <dbReference type="Rhea" id="RHEA:43604"/>
        <dbReference type="Rhea" id="RHEA-COMP:10622"/>
        <dbReference type="Rhea" id="RHEA-COMP:10623"/>
        <dbReference type="ChEBI" id="CHEBI:15377"/>
        <dbReference type="ChEBI" id="CHEBI:15378"/>
        <dbReference type="ChEBI" id="CHEBI:57618"/>
        <dbReference type="ChEBI" id="CHEBI:58210"/>
        <dbReference type="ChEBI" id="CHEBI:58483"/>
        <dbReference type="ChEBI" id="CHEBI:128753"/>
        <dbReference type="EC" id="1.17.7.3"/>
    </reaction>
</comment>
<dbReference type="InterPro" id="IPR011005">
    <property type="entry name" value="Dihydropteroate_synth-like_sf"/>
</dbReference>
<reference evidence="10 11" key="1">
    <citation type="submission" date="2017-09" db="EMBL/GenBank/DDBJ databases">
        <title>Depth-based differentiation of microbial function through sediment-hosted aquifers and enrichment of novel symbionts in the deep terrestrial subsurface.</title>
        <authorList>
            <person name="Probst A.J."/>
            <person name="Ladd B."/>
            <person name="Jarett J.K."/>
            <person name="Geller-Mcgrath D.E."/>
            <person name="Sieber C.M."/>
            <person name="Emerson J.B."/>
            <person name="Anantharaman K."/>
            <person name="Thomas B.C."/>
            <person name="Malmstrom R."/>
            <person name="Stieglmeier M."/>
            <person name="Klingl A."/>
            <person name="Woyke T."/>
            <person name="Ryan C.M."/>
            <person name="Banfield J.F."/>
        </authorList>
    </citation>
    <scope>NUCLEOTIDE SEQUENCE [LARGE SCALE GENOMIC DNA]</scope>
    <source>
        <strain evidence="10">CG11_big_fil_rev_8_21_14_0_20_45_26</strain>
    </source>
</reference>
<dbReference type="PIRSF" id="PIRSF004640">
    <property type="entry name" value="IspG"/>
    <property type="match status" value="1"/>
</dbReference>
<dbReference type="UniPathway" id="UPA00056">
    <property type="reaction ID" value="UER00096"/>
</dbReference>
<dbReference type="Pfam" id="PF04551">
    <property type="entry name" value="GcpE"/>
    <property type="match status" value="1"/>
</dbReference>
<evidence type="ECO:0000256" key="4">
    <source>
        <dbReference type="ARBA" id="ARBA00023004"/>
    </source>
</evidence>
<name>A0A2H0LPX6_9BACT</name>
<dbReference type="EC" id="1.17.7.3" evidence="7"/>
<dbReference type="AlphaFoldDB" id="A0A2H0LPX6"/>
<dbReference type="InterPro" id="IPR045854">
    <property type="entry name" value="NO2/SO3_Rdtase_4Fe4S_sf"/>
</dbReference>
<feature type="binding site" evidence="7">
    <location>
        <position position="301"/>
    </location>
    <ligand>
        <name>[4Fe-4S] cluster</name>
        <dbReference type="ChEBI" id="CHEBI:49883"/>
    </ligand>
</feature>
<dbReference type="Gene3D" id="3.30.413.10">
    <property type="entry name" value="Sulfite Reductase Hemoprotein, domain 1"/>
    <property type="match status" value="1"/>
</dbReference>
<feature type="binding site" evidence="7">
    <location>
        <position position="308"/>
    </location>
    <ligand>
        <name>[4Fe-4S] cluster</name>
        <dbReference type="ChEBI" id="CHEBI:49883"/>
    </ligand>
</feature>
<feature type="domain" description="IspG C-terminal" evidence="9">
    <location>
        <begin position="263"/>
        <end position="350"/>
    </location>
</feature>
<dbReference type="InterPro" id="IPR058579">
    <property type="entry name" value="IspG_C"/>
</dbReference>
<feature type="binding site" evidence="7">
    <location>
        <position position="266"/>
    </location>
    <ligand>
        <name>[4Fe-4S] cluster</name>
        <dbReference type="ChEBI" id="CHEBI:49883"/>
    </ligand>
</feature>
<evidence type="ECO:0000313" key="10">
    <source>
        <dbReference type="EMBL" id="PIQ85734.1"/>
    </source>
</evidence>
<keyword evidence="1 7" id="KW-0004">4Fe-4S</keyword>
<dbReference type="SUPFAM" id="SSF56014">
    <property type="entry name" value="Nitrite and sulphite reductase 4Fe-4S domain-like"/>
    <property type="match status" value="1"/>
</dbReference>
<dbReference type="GO" id="GO:0005506">
    <property type="term" value="F:iron ion binding"/>
    <property type="evidence" value="ECO:0007669"/>
    <property type="project" value="InterPro"/>
</dbReference>
<keyword evidence="6 7" id="KW-0414">Isoprene biosynthesis</keyword>
<dbReference type="GO" id="GO:0051539">
    <property type="term" value="F:4 iron, 4 sulfur cluster binding"/>
    <property type="evidence" value="ECO:0007669"/>
    <property type="project" value="UniProtKB-UniRule"/>
</dbReference>
<keyword evidence="3 7" id="KW-0560">Oxidoreductase</keyword>
<dbReference type="SUPFAM" id="SSF51717">
    <property type="entry name" value="Dihydropteroate synthetase-like"/>
    <property type="match status" value="1"/>
</dbReference>
<evidence type="ECO:0000256" key="1">
    <source>
        <dbReference type="ARBA" id="ARBA00022485"/>
    </source>
</evidence>
<comment type="pathway">
    <text evidence="7">Isoprenoid biosynthesis; isopentenyl diphosphate biosynthesis via DXP pathway; isopentenyl diphosphate from 1-deoxy-D-xylulose 5-phosphate: step 5/6.</text>
</comment>
<evidence type="ECO:0000256" key="7">
    <source>
        <dbReference type="HAMAP-Rule" id="MF_00159"/>
    </source>
</evidence>
<dbReference type="EMBL" id="PCVY01000062">
    <property type="protein sequence ID" value="PIQ85734.1"/>
    <property type="molecule type" value="Genomic_DNA"/>
</dbReference>
<evidence type="ECO:0000256" key="5">
    <source>
        <dbReference type="ARBA" id="ARBA00023014"/>
    </source>
</evidence>
<keyword evidence="4 7" id="KW-0408">Iron</keyword>
<proteinExistence type="inferred from homology"/>
<feature type="domain" description="IspG TIM-barrel" evidence="8">
    <location>
        <begin position="7"/>
        <end position="248"/>
    </location>
</feature>
<protein>
    <recommendedName>
        <fullName evidence="7">4-hydroxy-3-methylbut-2-en-1-yl diphosphate synthase (flavodoxin)</fullName>
        <ecNumber evidence="7">1.17.7.3</ecNumber>
    </recommendedName>
    <alternativeName>
        <fullName evidence="7">1-hydroxy-2-methyl-2-(E)-butenyl 4-diphosphate synthase</fullName>
    </alternativeName>
</protein>